<gene>
    <name evidence="1" type="ORF">V6N12_001378</name>
</gene>
<keyword evidence="2" id="KW-1185">Reference proteome</keyword>
<dbReference type="EMBL" id="JBBPBM010000282">
    <property type="protein sequence ID" value="KAK8498020.1"/>
    <property type="molecule type" value="Genomic_DNA"/>
</dbReference>
<reference evidence="1 2" key="1">
    <citation type="journal article" date="2024" name="G3 (Bethesda)">
        <title>Genome assembly of Hibiscus sabdariffa L. provides insights into metabolisms of medicinal natural products.</title>
        <authorList>
            <person name="Kim T."/>
        </authorList>
    </citation>
    <scope>NUCLEOTIDE SEQUENCE [LARGE SCALE GENOMIC DNA]</scope>
    <source>
        <strain evidence="1">TK-2024</strain>
        <tissue evidence="1">Old leaves</tissue>
    </source>
</reference>
<organism evidence="1 2">
    <name type="scientific">Hibiscus sabdariffa</name>
    <name type="common">roselle</name>
    <dbReference type="NCBI Taxonomy" id="183260"/>
    <lineage>
        <taxon>Eukaryota</taxon>
        <taxon>Viridiplantae</taxon>
        <taxon>Streptophyta</taxon>
        <taxon>Embryophyta</taxon>
        <taxon>Tracheophyta</taxon>
        <taxon>Spermatophyta</taxon>
        <taxon>Magnoliopsida</taxon>
        <taxon>eudicotyledons</taxon>
        <taxon>Gunneridae</taxon>
        <taxon>Pentapetalae</taxon>
        <taxon>rosids</taxon>
        <taxon>malvids</taxon>
        <taxon>Malvales</taxon>
        <taxon>Malvaceae</taxon>
        <taxon>Malvoideae</taxon>
        <taxon>Hibiscus</taxon>
    </lineage>
</organism>
<evidence type="ECO:0000313" key="2">
    <source>
        <dbReference type="Proteomes" id="UP001472677"/>
    </source>
</evidence>
<evidence type="ECO:0000313" key="1">
    <source>
        <dbReference type="EMBL" id="KAK8498020.1"/>
    </source>
</evidence>
<proteinExistence type="predicted"/>
<comment type="caution">
    <text evidence="1">The sequence shown here is derived from an EMBL/GenBank/DDBJ whole genome shotgun (WGS) entry which is preliminary data.</text>
</comment>
<dbReference type="Proteomes" id="UP001472677">
    <property type="component" value="Unassembled WGS sequence"/>
</dbReference>
<name>A0ABR2AV53_9ROSI</name>
<protein>
    <submittedName>
        <fullName evidence="1">Uncharacterized protein</fullName>
    </submittedName>
</protein>
<accession>A0ABR2AV53</accession>
<sequence>MFQELVLEMKKTWFKNSSLTVLLIETSNSWFKKATFMWGLAFMTFPESAHIFQNRHSFIALANVLELYTRGNTQSTSLGLLVATLSINLLVCVRWKQ</sequence>